<evidence type="ECO:0000313" key="3">
    <source>
        <dbReference type="Proteomes" id="UP000001279"/>
    </source>
</evidence>
<accession>G2SQT1</accession>
<dbReference type="PANTHER" id="PTHR30469:SF20">
    <property type="entry name" value="EFFLUX RND TRANSPORTER PERIPLASMIC ADAPTOR SUBUNIT"/>
    <property type="match status" value="1"/>
</dbReference>
<dbReference type="GO" id="GO:1990281">
    <property type="term" value="C:efflux pump complex"/>
    <property type="evidence" value="ECO:0007669"/>
    <property type="project" value="TreeGrafter"/>
</dbReference>
<feature type="compositionally biased region" description="Polar residues" evidence="1">
    <location>
        <begin position="115"/>
        <end position="132"/>
    </location>
</feature>
<gene>
    <name evidence="2" type="ordered locus">LRC_02300</name>
</gene>
<dbReference type="PATRIC" id="fig|1069534.5.peg.264"/>
<dbReference type="AlphaFoldDB" id="G2SQT1"/>
<dbReference type="KEGG" id="lrm:LRC_02300"/>
<evidence type="ECO:0000256" key="1">
    <source>
        <dbReference type="SAM" id="MobiDB-lite"/>
    </source>
</evidence>
<dbReference type="GO" id="GO:0015562">
    <property type="term" value="F:efflux transmembrane transporter activity"/>
    <property type="evidence" value="ECO:0007669"/>
    <property type="project" value="TreeGrafter"/>
</dbReference>
<dbReference type="HOGENOM" id="CLU_018816_19_1_9"/>
<name>G2SQT1_LIGR2</name>
<sequence>MTKKRKILVVAAVIIVILAVWGLIQKANAKKDDVKDAAPKYYVTKVSRPTPFSINGQVESKQVSTLGLPSGKVQEIRVKNGQSVHKGDVILTTYDSEKQESKEEVQQELDKAKRTQQSALSSLNSAKQQLGQASKEDDGYSDLQNQVKEAQSSYDDAVSEVTAAQTKLNSISGKINNVLIAPFDGIVDVDDKKQDAPSITLYSHEKQVSASVSEYDYEKLSQGQKVEVKALATKKTQESTIAFLSQVPVEGKSTGYPLTIDVDGNNFMDGQTVKISVPQEQIRLPKDSVRNNSVYVVDSKGRVHKQKIDGKFADGYFCVEQGVQVGERIVANPDKHLKDGKKVD</sequence>
<dbReference type="EMBL" id="CP003032">
    <property type="protein sequence ID" value="AEN77555.1"/>
    <property type="molecule type" value="Genomic_DNA"/>
</dbReference>
<dbReference type="STRING" id="1069534.LRC_02300"/>
<evidence type="ECO:0000313" key="2">
    <source>
        <dbReference type="EMBL" id="AEN77555.1"/>
    </source>
</evidence>
<dbReference type="PANTHER" id="PTHR30469">
    <property type="entry name" value="MULTIDRUG RESISTANCE PROTEIN MDTA"/>
    <property type="match status" value="1"/>
</dbReference>
<reference evidence="2 3" key="1">
    <citation type="journal article" date="2011" name="Microb. Cell Fact.">
        <title>Genome sequences and comparative genomics of two Lactobacillus ruminis strains from the bovine and human intestinal tracts.</title>
        <authorList>
            <person name="Forde B.M."/>
            <person name="Neville B.A."/>
            <person name="O'Donnell M.M."/>
            <person name="Riboulet-Bisson E."/>
            <person name="Claesson M.J."/>
            <person name="Coghlan A."/>
            <person name="Ross R.P."/>
            <person name="O'Toole P.W."/>
        </authorList>
    </citation>
    <scope>NUCLEOTIDE SEQUENCE [LARGE SCALE GENOMIC DNA]</scope>
    <source>
        <strain evidence="3">ATCC 27782 / RF3</strain>
    </source>
</reference>
<dbReference type="eggNOG" id="COG0845">
    <property type="taxonomic scope" value="Bacteria"/>
</dbReference>
<proteinExistence type="predicted"/>
<dbReference type="Gene3D" id="1.10.287.470">
    <property type="entry name" value="Helix hairpin bin"/>
    <property type="match status" value="1"/>
</dbReference>
<keyword evidence="3" id="KW-1185">Reference proteome</keyword>
<feature type="region of interest" description="Disordered" evidence="1">
    <location>
        <begin position="111"/>
        <end position="140"/>
    </location>
</feature>
<dbReference type="Proteomes" id="UP000001279">
    <property type="component" value="Chromosome"/>
</dbReference>
<dbReference type="Gene3D" id="2.40.420.20">
    <property type="match status" value="1"/>
</dbReference>
<dbReference type="RefSeq" id="WP_014072832.1">
    <property type="nucleotide sequence ID" value="NC_015975.1"/>
</dbReference>
<protein>
    <submittedName>
        <fullName evidence="2">RND family efflux transporter MFP subunit</fullName>
    </submittedName>
</protein>
<dbReference type="GeneID" id="77212713"/>
<organism evidence="2 3">
    <name type="scientific">Ligilactobacillus ruminis (strain ATCC 27782 / RF3)</name>
    <name type="common">Lactobacillus ruminis</name>
    <dbReference type="NCBI Taxonomy" id="1069534"/>
    <lineage>
        <taxon>Bacteria</taxon>
        <taxon>Bacillati</taxon>
        <taxon>Bacillota</taxon>
        <taxon>Bacilli</taxon>
        <taxon>Lactobacillales</taxon>
        <taxon>Lactobacillaceae</taxon>
        <taxon>Ligilactobacillus</taxon>
    </lineage>
</organism>
<dbReference type="Gene3D" id="2.40.50.100">
    <property type="match status" value="1"/>
</dbReference>